<dbReference type="EMBL" id="JABEQY010000003">
    <property type="protein sequence ID" value="NNH62510.1"/>
    <property type="molecule type" value="Genomic_DNA"/>
</dbReference>
<accession>A0A7Y2W3U5</accession>
<evidence type="ECO:0000313" key="2">
    <source>
        <dbReference type="Proteomes" id="UP000530654"/>
    </source>
</evidence>
<organism evidence="1 2">
    <name type="scientific">Rhizobium laguerreae</name>
    <dbReference type="NCBI Taxonomy" id="1076926"/>
    <lineage>
        <taxon>Bacteria</taxon>
        <taxon>Pseudomonadati</taxon>
        <taxon>Pseudomonadota</taxon>
        <taxon>Alphaproteobacteria</taxon>
        <taxon>Hyphomicrobiales</taxon>
        <taxon>Rhizobiaceae</taxon>
        <taxon>Rhizobium/Agrobacterium group</taxon>
        <taxon>Rhizobium</taxon>
    </lineage>
</organism>
<evidence type="ECO:0000313" key="1">
    <source>
        <dbReference type="EMBL" id="NNH62510.1"/>
    </source>
</evidence>
<protein>
    <submittedName>
        <fullName evidence="1">Uncharacterized protein</fullName>
    </submittedName>
</protein>
<dbReference type="Proteomes" id="UP000530654">
    <property type="component" value="Unassembled WGS sequence"/>
</dbReference>
<dbReference type="RefSeq" id="WP_170259806.1">
    <property type="nucleotide sequence ID" value="NZ_JABEQY010000003.1"/>
</dbReference>
<comment type="caution">
    <text evidence="1">The sequence shown here is derived from an EMBL/GenBank/DDBJ whole genome shotgun (WGS) entry which is preliminary data.</text>
</comment>
<name>A0A7Y2W3U5_9HYPH</name>
<dbReference type="AlphaFoldDB" id="A0A7Y2W3U5"/>
<gene>
    <name evidence="1" type="ORF">HLI17_04250</name>
</gene>
<reference evidence="1 2" key="1">
    <citation type="submission" date="2020-04" db="EMBL/GenBank/DDBJ databases">
        <title>Rhizobium bacterial biofertilizers improve the content of phenolic compounds of Lactuca sativa L. under non-saline and saline-stress conditions.</title>
        <authorList>
            <person name="Ayuso-Calles M."/>
            <person name="Garcia-Estevez I."/>
            <person name="Jimenez-Gomez A."/>
            <person name="Flores-Felix J.D."/>
            <person name="Escribano-Bailon M."/>
            <person name="Rivas R."/>
        </authorList>
    </citation>
    <scope>NUCLEOTIDE SEQUENCE [LARGE SCALE GENOMIC DNA]</scope>
    <source>
        <strain evidence="1 2">GPTR02</strain>
    </source>
</reference>
<sequence length="47" mass="5151">MDDLAAHLKELESTRAADPQDSFAGLYCRSISGLSPSTLFIVTPFYD</sequence>
<proteinExistence type="predicted"/>